<evidence type="ECO:0000313" key="1">
    <source>
        <dbReference type="EMBL" id="KAJ6974114.1"/>
    </source>
</evidence>
<sequence>MACLQFQEQCKIFSIKGCAIPPVGAIVRSLYTDRNSIGCMEVSSLLAADQYRRKKSDGVCGEEEAIDGALEAVVESAASMHWIPSQEQYVRASCVYLFRSQHSDFRPNRKVMDSNVVVVIFGLALSKQDATAQPIDNMNMTSASSKR</sequence>
<comment type="caution">
    <text evidence="1">The sequence shown here is derived from an EMBL/GenBank/DDBJ whole genome shotgun (WGS) entry which is preliminary data.</text>
</comment>
<name>A0AAD6LWQ5_9ROSI</name>
<evidence type="ECO:0000313" key="2">
    <source>
        <dbReference type="Proteomes" id="UP001164929"/>
    </source>
</evidence>
<dbReference type="AlphaFoldDB" id="A0AAD6LWQ5"/>
<dbReference type="EMBL" id="JAQIZT010000013">
    <property type="protein sequence ID" value="KAJ6974114.1"/>
    <property type="molecule type" value="Genomic_DNA"/>
</dbReference>
<dbReference type="Proteomes" id="UP001164929">
    <property type="component" value="Chromosome 13"/>
</dbReference>
<reference evidence="1" key="1">
    <citation type="journal article" date="2023" name="Mol. Ecol. Resour.">
        <title>Chromosome-level genome assembly of a triploid poplar Populus alba 'Berolinensis'.</title>
        <authorList>
            <person name="Chen S."/>
            <person name="Yu Y."/>
            <person name="Wang X."/>
            <person name="Wang S."/>
            <person name="Zhang T."/>
            <person name="Zhou Y."/>
            <person name="He R."/>
            <person name="Meng N."/>
            <person name="Wang Y."/>
            <person name="Liu W."/>
            <person name="Liu Z."/>
            <person name="Liu J."/>
            <person name="Guo Q."/>
            <person name="Huang H."/>
            <person name="Sederoff R.R."/>
            <person name="Wang G."/>
            <person name="Qu G."/>
            <person name="Chen S."/>
        </authorList>
    </citation>
    <scope>NUCLEOTIDE SEQUENCE</scope>
    <source>
        <strain evidence="1">SC-2020</strain>
    </source>
</reference>
<proteinExistence type="predicted"/>
<organism evidence="1 2">
    <name type="scientific">Populus alba x Populus x berolinensis</name>
    <dbReference type="NCBI Taxonomy" id="444605"/>
    <lineage>
        <taxon>Eukaryota</taxon>
        <taxon>Viridiplantae</taxon>
        <taxon>Streptophyta</taxon>
        <taxon>Embryophyta</taxon>
        <taxon>Tracheophyta</taxon>
        <taxon>Spermatophyta</taxon>
        <taxon>Magnoliopsida</taxon>
        <taxon>eudicotyledons</taxon>
        <taxon>Gunneridae</taxon>
        <taxon>Pentapetalae</taxon>
        <taxon>rosids</taxon>
        <taxon>fabids</taxon>
        <taxon>Malpighiales</taxon>
        <taxon>Salicaceae</taxon>
        <taxon>Saliceae</taxon>
        <taxon>Populus</taxon>
    </lineage>
</organism>
<keyword evidence="2" id="KW-1185">Reference proteome</keyword>
<gene>
    <name evidence="1" type="ORF">NC653_030248</name>
</gene>
<accession>A0AAD6LWQ5</accession>
<protein>
    <submittedName>
        <fullName evidence="1">Uncharacterized protein</fullName>
    </submittedName>
</protein>